<reference evidence="10 11" key="1">
    <citation type="submission" date="2014-02" db="EMBL/GenBank/DDBJ databases">
        <title>Whole genome shotgun sequence of Rhodococcus wratislaviensis NBRC 100605.</title>
        <authorList>
            <person name="Hosoyama A."/>
            <person name="Tsuchikane K."/>
            <person name="Yoshida I."/>
            <person name="Ohji S."/>
            <person name="Ichikawa N."/>
            <person name="Yamazoe A."/>
            <person name="Fujita N."/>
        </authorList>
    </citation>
    <scope>NUCLEOTIDE SEQUENCE [LARGE SCALE GENOMIC DNA]</scope>
    <source>
        <strain evidence="10 11">NBRC 100605</strain>
    </source>
</reference>
<evidence type="ECO:0000256" key="1">
    <source>
        <dbReference type="ARBA" id="ARBA00004429"/>
    </source>
</evidence>
<keyword evidence="6 8" id="KW-1133">Transmembrane helix</keyword>
<keyword evidence="5 8" id="KW-0812">Transmembrane</keyword>
<dbReference type="PANTHER" id="PTHR43357">
    <property type="entry name" value="INNER MEMBRANE ABC TRANSPORTER PERMEASE PROTEIN YDCV"/>
    <property type="match status" value="1"/>
</dbReference>
<feature type="transmembrane region" description="Helical" evidence="8">
    <location>
        <begin position="227"/>
        <end position="255"/>
    </location>
</feature>
<organism evidence="10 11">
    <name type="scientific">Rhodococcus wratislaviensis NBRC 100605</name>
    <dbReference type="NCBI Taxonomy" id="1219028"/>
    <lineage>
        <taxon>Bacteria</taxon>
        <taxon>Bacillati</taxon>
        <taxon>Actinomycetota</taxon>
        <taxon>Actinomycetes</taxon>
        <taxon>Mycobacteriales</taxon>
        <taxon>Nocardiaceae</taxon>
        <taxon>Rhodococcus</taxon>
    </lineage>
</organism>
<keyword evidence="3" id="KW-1003">Cell membrane</keyword>
<feature type="transmembrane region" description="Helical" evidence="8">
    <location>
        <begin position="26"/>
        <end position="48"/>
    </location>
</feature>
<evidence type="ECO:0000256" key="7">
    <source>
        <dbReference type="ARBA" id="ARBA00023136"/>
    </source>
</evidence>
<keyword evidence="2 8" id="KW-0813">Transport</keyword>
<dbReference type="Gene3D" id="1.10.3720.10">
    <property type="entry name" value="MetI-like"/>
    <property type="match status" value="2"/>
</dbReference>
<evidence type="ECO:0000313" key="11">
    <source>
        <dbReference type="Proteomes" id="UP000019491"/>
    </source>
</evidence>
<evidence type="ECO:0000259" key="9">
    <source>
        <dbReference type="PROSITE" id="PS50928"/>
    </source>
</evidence>
<accession>X0Q9A4</accession>
<comment type="caution">
    <text evidence="10">The sequence shown here is derived from an EMBL/GenBank/DDBJ whole genome shotgun (WGS) entry which is preliminary data.</text>
</comment>
<dbReference type="PROSITE" id="PS50928">
    <property type="entry name" value="ABC_TM1"/>
    <property type="match status" value="2"/>
</dbReference>
<dbReference type="RefSeq" id="WP_037238058.1">
    <property type="nucleotide sequence ID" value="NZ_BAWF01000049.1"/>
</dbReference>
<dbReference type="PANTHER" id="PTHR43357:SF4">
    <property type="entry name" value="INNER MEMBRANE ABC TRANSPORTER PERMEASE PROTEIN YDCV"/>
    <property type="match status" value="1"/>
</dbReference>
<dbReference type="InterPro" id="IPR035906">
    <property type="entry name" value="MetI-like_sf"/>
</dbReference>
<feature type="transmembrane region" description="Helical" evidence="8">
    <location>
        <begin position="170"/>
        <end position="188"/>
    </location>
</feature>
<sequence>MSATLLERTPSESHLDPARRKKPSLFTFRGVCWTVAAVVGFLILYPLFRTVLGILGIGSDATQLGQMWSTFWQRSTLTMTINTVLAVGVAGIGALAAGALFAWANERTDARLGFAARSLPLIPMFIPSIAAAVGWVFLASSNAGLLNVLIRNVMGTMGIEMSSGPLNIHSWPGLIFAYFLFLTPYAYLTISSGLQSLDPALEEASRSSGAGAFTTFRRVTLPSLRPALGASVLLIATMGFALFSIPLVIGTPAGIDVLPVEIVRMVAHEYPSNKAGALGLSIVVVAVVALCWMLQRRLVRSGGHATISGRGARSAALQLGAWRWPVRFAMLGFMTLTAVLPLLGLIAVSLQSFWTANFSFSSLTFSNYESLFDNELVWGGLQNSVVLAAIGATVAIVAGALITMVVESRRSKVTQALDGIVKIPATLTHIILAVAFVVAFAGAPFYLVGTYAILMLAYVVLYIPQATFYSAAAYHQVGRQLAEASSTSGASVWTTFRRVLLPLMAPGLIAGWSLLFVLITGDITASSMLAGTHTPVVGFVILDLWSSGTYPRLAALGVLMTVVASTVVLTVMWLRDKLRLVL</sequence>
<feature type="transmembrane region" description="Helical" evidence="8">
    <location>
        <begin position="328"/>
        <end position="354"/>
    </location>
</feature>
<feature type="transmembrane region" description="Helical" evidence="8">
    <location>
        <begin position="385"/>
        <end position="406"/>
    </location>
</feature>
<evidence type="ECO:0000313" key="10">
    <source>
        <dbReference type="EMBL" id="GAF48152.1"/>
    </source>
</evidence>
<keyword evidence="4" id="KW-0997">Cell inner membrane</keyword>
<feature type="transmembrane region" description="Helical" evidence="8">
    <location>
        <begin position="125"/>
        <end position="150"/>
    </location>
</feature>
<dbReference type="AlphaFoldDB" id="X0Q9A4"/>
<dbReference type="SUPFAM" id="SSF161098">
    <property type="entry name" value="MetI-like"/>
    <property type="match status" value="2"/>
</dbReference>
<dbReference type="Proteomes" id="UP000019491">
    <property type="component" value="Unassembled WGS sequence"/>
</dbReference>
<dbReference type="GO" id="GO:0005886">
    <property type="term" value="C:plasma membrane"/>
    <property type="evidence" value="ECO:0007669"/>
    <property type="project" value="UniProtKB-SubCell"/>
</dbReference>
<feature type="transmembrane region" description="Helical" evidence="8">
    <location>
        <begin position="499"/>
        <end position="519"/>
    </location>
</feature>
<dbReference type="Pfam" id="PF00528">
    <property type="entry name" value="BPD_transp_1"/>
    <property type="match status" value="2"/>
</dbReference>
<feature type="transmembrane region" description="Helical" evidence="8">
    <location>
        <begin position="81"/>
        <end position="104"/>
    </location>
</feature>
<dbReference type="GO" id="GO:0055085">
    <property type="term" value="P:transmembrane transport"/>
    <property type="evidence" value="ECO:0007669"/>
    <property type="project" value="InterPro"/>
</dbReference>
<feature type="domain" description="ABC transmembrane type-1" evidence="9">
    <location>
        <begin position="80"/>
        <end position="291"/>
    </location>
</feature>
<protein>
    <submittedName>
        <fullName evidence="10">Putative ABC transporter permease protein</fullName>
    </submittedName>
</protein>
<evidence type="ECO:0000256" key="2">
    <source>
        <dbReference type="ARBA" id="ARBA00022448"/>
    </source>
</evidence>
<comment type="similarity">
    <text evidence="8">Belongs to the binding-protein-dependent transport system permease family.</text>
</comment>
<dbReference type="OrthoDB" id="5100908at2"/>
<evidence type="ECO:0000256" key="4">
    <source>
        <dbReference type="ARBA" id="ARBA00022519"/>
    </source>
</evidence>
<name>X0Q9A4_RHOWR</name>
<dbReference type="EMBL" id="BAWF01000049">
    <property type="protein sequence ID" value="GAF48152.1"/>
    <property type="molecule type" value="Genomic_DNA"/>
</dbReference>
<dbReference type="InterPro" id="IPR000515">
    <property type="entry name" value="MetI-like"/>
</dbReference>
<evidence type="ECO:0000256" key="8">
    <source>
        <dbReference type="RuleBase" id="RU363032"/>
    </source>
</evidence>
<evidence type="ECO:0000256" key="6">
    <source>
        <dbReference type="ARBA" id="ARBA00022989"/>
    </source>
</evidence>
<feature type="transmembrane region" description="Helical" evidence="8">
    <location>
        <begin position="553"/>
        <end position="574"/>
    </location>
</feature>
<feature type="transmembrane region" description="Helical" evidence="8">
    <location>
        <begin position="275"/>
        <end position="294"/>
    </location>
</feature>
<comment type="subcellular location">
    <subcellularLocation>
        <location evidence="1">Cell inner membrane</location>
        <topology evidence="1">Multi-pass membrane protein</topology>
    </subcellularLocation>
    <subcellularLocation>
        <location evidence="8">Cell membrane</location>
        <topology evidence="8">Multi-pass membrane protein</topology>
    </subcellularLocation>
</comment>
<evidence type="ECO:0000256" key="5">
    <source>
        <dbReference type="ARBA" id="ARBA00022692"/>
    </source>
</evidence>
<feature type="transmembrane region" description="Helical" evidence="8">
    <location>
        <begin position="427"/>
        <end position="447"/>
    </location>
</feature>
<gene>
    <name evidence="10" type="ORF">RW1_049_00610</name>
</gene>
<dbReference type="CDD" id="cd06261">
    <property type="entry name" value="TM_PBP2"/>
    <property type="match status" value="2"/>
</dbReference>
<feature type="domain" description="ABC transmembrane type-1" evidence="9">
    <location>
        <begin position="381"/>
        <end position="571"/>
    </location>
</feature>
<feature type="transmembrane region" description="Helical" evidence="8">
    <location>
        <begin position="453"/>
        <end position="472"/>
    </location>
</feature>
<keyword evidence="7 8" id="KW-0472">Membrane</keyword>
<keyword evidence="11" id="KW-1185">Reference proteome</keyword>
<evidence type="ECO:0000256" key="3">
    <source>
        <dbReference type="ARBA" id="ARBA00022475"/>
    </source>
</evidence>
<proteinExistence type="inferred from homology"/>